<dbReference type="EMBL" id="GL378391">
    <property type="protein sequence ID" value="EFJ41734.1"/>
    <property type="molecule type" value="Genomic_DNA"/>
</dbReference>
<accession>D8UF08</accession>
<name>D8UF08_VOLCA</name>
<keyword evidence="3" id="KW-1185">Reference proteome</keyword>
<dbReference type="PANTHER" id="PTHR35467:SF2">
    <property type="entry name" value="PROTEIN NEOXANTHIN-DEFICIENT 1"/>
    <property type="match status" value="1"/>
</dbReference>
<dbReference type="eggNOG" id="ENOG502QU37">
    <property type="taxonomic scope" value="Eukaryota"/>
</dbReference>
<dbReference type="InParanoid" id="D8UF08"/>
<dbReference type="AlphaFoldDB" id="D8UF08"/>
<evidence type="ECO:0000256" key="1">
    <source>
        <dbReference type="SAM" id="MobiDB-lite"/>
    </source>
</evidence>
<dbReference type="FunCoup" id="D8UF08">
    <property type="interactions" value="27"/>
</dbReference>
<dbReference type="PANTHER" id="PTHR35467">
    <property type="match status" value="1"/>
</dbReference>
<feature type="region of interest" description="Disordered" evidence="1">
    <location>
        <begin position="67"/>
        <end position="124"/>
    </location>
</feature>
<dbReference type="RefSeq" id="XP_002957236.1">
    <property type="nucleotide sequence ID" value="XM_002957190.1"/>
</dbReference>
<dbReference type="OrthoDB" id="9970474at2759"/>
<dbReference type="STRING" id="3068.D8UF08"/>
<reference evidence="2 3" key="1">
    <citation type="journal article" date="2010" name="Science">
        <title>Genomic analysis of organismal complexity in the multicellular green alga Volvox carteri.</title>
        <authorList>
            <person name="Prochnik S.E."/>
            <person name="Umen J."/>
            <person name="Nedelcu A.M."/>
            <person name="Hallmann A."/>
            <person name="Miller S.M."/>
            <person name="Nishii I."/>
            <person name="Ferris P."/>
            <person name="Kuo A."/>
            <person name="Mitros T."/>
            <person name="Fritz-Laylin L.K."/>
            <person name="Hellsten U."/>
            <person name="Chapman J."/>
            <person name="Simakov O."/>
            <person name="Rensing S.A."/>
            <person name="Terry A."/>
            <person name="Pangilinan J."/>
            <person name="Kapitonov V."/>
            <person name="Jurka J."/>
            <person name="Salamov A."/>
            <person name="Shapiro H."/>
            <person name="Schmutz J."/>
            <person name="Grimwood J."/>
            <person name="Lindquist E."/>
            <person name="Lucas S."/>
            <person name="Grigoriev I.V."/>
            <person name="Schmitt R."/>
            <person name="Kirk D."/>
            <person name="Rokhsar D.S."/>
        </authorList>
    </citation>
    <scope>NUCLEOTIDE SEQUENCE [LARGE SCALE GENOMIC DNA]</scope>
    <source>
        <strain evidence="3">f. Nagariensis / Eve</strain>
    </source>
</reference>
<dbReference type="GeneID" id="9626685"/>
<dbReference type="Proteomes" id="UP000001058">
    <property type="component" value="Unassembled WGS sequence"/>
</dbReference>
<dbReference type="InterPro" id="IPR039343">
    <property type="entry name" value="NDX1-like"/>
</dbReference>
<organism evidence="3">
    <name type="scientific">Volvox carteri f. nagariensis</name>
    <dbReference type="NCBI Taxonomy" id="3068"/>
    <lineage>
        <taxon>Eukaryota</taxon>
        <taxon>Viridiplantae</taxon>
        <taxon>Chlorophyta</taxon>
        <taxon>core chlorophytes</taxon>
        <taxon>Chlorophyceae</taxon>
        <taxon>CS clade</taxon>
        <taxon>Chlamydomonadales</taxon>
        <taxon>Volvocaceae</taxon>
        <taxon>Volvox</taxon>
    </lineage>
</organism>
<feature type="compositionally biased region" description="Basic residues" evidence="1">
    <location>
        <begin position="98"/>
        <end position="107"/>
    </location>
</feature>
<proteinExistence type="predicted"/>
<protein>
    <submittedName>
        <fullName evidence="2">Uncharacterized protein</fullName>
    </submittedName>
</protein>
<sequence length="280" mass="30099">MVYAEAPWVFKGKHTLGGFYLARYDDSPAGAFDELVAMAGLVWNPPTSCAWAARVYVNNRLATFKLTGGSGNTKPGDGAGTGSRNWWWRPGQEEAAHHPRCCGRQHQHQQQQEQQGGSSQPQSRDTLVLSNVDCGRGRGLSSAVCRITMPDTNRAWGPRITLSLPSFSGATPEVPGLLRYACDLQTNVGLLAPLAVEVPAAGRGEEDSREHLGALLGGRPLVTLEFAQMEMHVEEPEALLVGASAQQQQQQQLETVVSQRWAGARAASLTAAWAGKTAKA</sequence>
<evidence type="ECO:0000313" key="3">
    <source>
        <dbReference type="Proteomes" id="UP000001058"/>
    </source>
</evidence>
<dbReference type="KEGG" id="vcn:VOLCADRAFT_98268"/>
<evidence type="ECO:0000313" key="2">
    <source>
        <dbReference type="EMBL" id="EFJ41734.1"/>
    </source>
</evidence>
<feature type="compositionally biased region" description="Low complexity" evidence="1">
    <location>
        <begin position="108"/>
        <end position="124"/>
    </location>
</feature>
<gene>
    <name evidence="2" type="ORF">VOLCADRAFT_98268</name>
</gene>